<feature type="transmembrane region" description="Helical" evidence="4">
    <location>
        <begin position="83"/>
        <end position="102"/>
    </location>
</feature>
<dbReference type="InterPro" id="IPR011990">
    <property type="entry name" value="TPR-like_helical_dom_sf"/>
</dbReference>
<sequence>MENSKLIKNSKFEIQNLSLIMALVVIGFFVYAFNLNNPLFWDDTDWIVNNPFVHSFSWENVKNWFTQNILAGIGLSSNYYRPFLLLTFAFNYIISGTAPLGYHLMNNGLHILNAILIFLILFGVFRNRFIAFWSSLLWLVHPLQTEAITYISGRGDPLNVFFMLLALWLWINDTECRYGKTVDKRHSVSLYKIGSLVALVLAILSRETGVIFPFLLMVFYVAFLSNQGSTFLKIQGRTFLNSLKEASRKALPYFGIVFVYGILRLTVLNFDNTLNFYSHSNLYADSFFVRMYTFFNVLWTYAGLMIAPLGQHMERSVTIYTYFWNVPVVSSFAMVMGVLWLLRHLYKKENSKSEARNPKQILNSKSQIQNVSSFRIWLFAVGWFFVNLSMTSGITPINAQLYEHWLYLALLGPIILTVYYLDLLIKRHSKITKITVILLLVVFASFFSTLSVRRNIIWGDSIRFFEDILKYEPDGARINNNLGNLYYNKNDIEKAEEYYWKAVSIEDNFPQPHFNLGSILQARGDIRGAIVEFEKALEIDPNFPHAYGNLAVIYAGQGDLVNATNILEKLKILTPYNPRVYYNLALVYLERKDNESARQNLKEGLKYGQFDPETKGLIEELIQRLR</sequence>
<feature type="repeat" description="TPR" evidence="3">
    <location>
        <begin position="476"/>
        <end position="509"/>
    </location>
</feature>
<dbReference type="EMBL" id="MGJV01000045">
    <property type="protein sequence ID" value="OGN13109.1"/>
    <property type="molecule type" value="Genomic_DNA"/>
</dbReference>
<reference evidence="5 6" key="1">
    <citation type="journal article" date="2016" name="Nat. Commun.">
        <title>Thousands of microbial genomes shed light on interconnected biogeochemical processes in an aquifer system.</title>
        <authorList>
            <person name="Anantharaman K."/>
            <person name="Brown C.T."/>
            <person name="Hug L.A."/>
            <person name="Sharon I."/>
            <person name="Castelle C.J."/>
            <person name="Probst A.J."/>
            <person name="Thomas B.C."/>
            <person name="Singh A."/>
            <person name="Wilkins M.J."/>
            <person name="Karaoz U."/>
            <person name="Brodie E.L."/>
            <person name="Williams K.H."/>
            <person name="Hubbard S.S."/>
            <person name="Banfield J.F."/>
        </authorList>
    </citation>
    <scope>NUCLEOTIDE SEQUENCE [LARGE SCALE GENOMIC DNA]</scope>
</reference>
<keyword evidence="2 3" id="KW-0802">TPR repeat</keyword>
<dbReference type="PROSITE" id="PS50293">
    <property type="entry name" value="TPR_REGION"/>
    <property type="match status" value="1"/>
</dbReference>
<feature type="transmembrane region" description="Helical" evidence="4">
    <location>
        <begin position="114"/>
        <end position="138"/>
    </location>
</feature>
<dbReference type="Pfam" id="PF13181">
    <property type="entry name" value="TPR_8"/>
    <property type="match status" value="1"/>
</dbReference>
<organism evidence="5 6">
    <name type="scientific">Candidatus Yanofskybacteria bacterium RIFCSPHIGHO2_02_FULL_43_22</name>
    <dbReference type="NCBI Taxonomy" id="1802681"/>
    <lineage>
        <taxon>Bacteria</taxon>
        <taxon>Candidatus Yanofskyibacteriota</taxon>
    </lineage>
</organism>
<feature type="transmembrane region" description="Helical" evidence="4">
    <location>
        <begin position="12"/>
        <end position="33"/>
    </location>
</feature>
<evidence type="ECO:0000313" key="6">
    <source>
        <dbReference type="Proteomes" id="UP000176581"/>
    </source>
</evidence>
<dbReference type="InterPro" id="IPR052346">
    <property type="entry name" value="O-mannosyl-transferase_TMTC"/>
</dbReference>
<feature type="transmembrane region" description="Helical" evidence="4">
    <location>
        <begin position="287"/>
        <end position="310"/>
    </location>
</feature>
<feature type="transmembrane region" description="Helical" evidence="4">
    <location>
        <begin position="250"/>
        <end position="267"/>
    </location>
</feature>
<feature type="transmembrane region" description="Helical" evidence="4">
    <location>
        <begin position="188"/>
        <end position="204"/>
    </location>
</feature>
<feature type="transmembrane region" description="Helical" evidence="4">
    <location>
        <begin position="431"/>
        <end position="452"/>
    </location>
</feature>
<dbReference type="PROSITE" id="PS50005">
    <property type="entry name" value="TPR"/>
    <property type="match status" value="2"/>
</dbReference>
<feature type="transmembrane region" description="Helical" evidence="4">
    <location>
        <begin position="374"/>
        <end position="393"/>
    </location>
</feature>
<feature type="transmembrane region" description="Helical" evidence="4">
    <location>
        <begin position="158"/>
        <end position="176"/>
    </location>
</feature>
<keyword evidence="4" id="KW-0812">Transmembrane</keyword>
<dbReference type="Proteomes" id="UP000176581">
    <property type="component" value="Unassembled WGS sequence"/>
</dbReference>
<keyword evidence="1" id="KW-0677">Repeat</keyword>
<feature type="transmembrane region" description="Helical" evidence="4">
    <location>
        <begin position="322"/>
        <end position="342"/>
    </location>
</feature>
<dbReference type="PANTHER" id="PTHR44227">
    <property type="match status" value="1"/>
</dbReference>
<evidence type="ECO:0000256" key="3">
    <source>
        <dbReference type="PROSITE-ProRule" id="PRU00339"/>
    </source>
</evidence>
<dbReference type="SUPFAM" id="SSF48452">
    <property type="entry name" value="TPR-like"/>
    <property type="match status" value="1"/>
</dbReference>
<dbReference type="Gene3D" id="1.25.40.10">
    <property type="entry name" value="Tetratricopeptide repeat domain"/>
    <property type="match status" value="1"/>
</dbReference>
<evidence type="ECO:0000256" key="4">
    <source>
        <dbReference type="SAM" id="Phobius"/>
    </source>
</evidence>
<gene>
    <name evidence="5" type="ORF">A3J47_01305</name>
</gene>
<name>A0A1F8FLB3_9BACT</name>
<dbReference type="Pfam" id="PF13414">
    <property type="entry name" value="TPR_11"/>
    <property type="match status" value="1"/>
</dbReference>
<dbReference type="AlphaFoldDB" id="A0A1F8FLB3"/>
<feature type="transmembrane region" description="Helical" evidence="4">
    <location>
        <begin position="405"/>
        <end position="425"/>
    </location>
</feature>
<feature type="repeat" description="TPR" evidence="3">
    <location>
        <begin position="510"/>
        <end position="543"/>
    </location>
</feature>
<evidence type="ECO:0000256" key="1">
    <source>
        <dbReference type="ARBA" id="ARBA00022737"/>
    </source>
</evidence>
<comment type="caution">
    <text evidence="5">The sequence shown here is derived from an EMBL/GenBank/DDBJ whole genome shotgun (WGS) entry which is preliminary data.</text>
</comment>
<accession>A0A1F8FLB3</accession>
<evidence type="ECO:0000313" key="5">
    <source>
        <dbReference type="EMBL" id="OGN13109.1"/>
    </source>
</evidence>
<proteinExistence type="predicted"/>
<protein>
    <submittedName>
        <fullName evidence="5">Uncharacterized protein</fullName>
    </submittedName>
</protein>
<keyword evidence="4" id="KW-1133">Transmembrane helix</keyword>
<dbReference type="InterPro" id="IPR019734">
    <property type="entry name" value="TPR_rpt"/>
</dbReference>
<dbReference type="Pfam" id="PF00515">
    <property type="entry name" value="TPR_1"/>
    <property type="match status" value="1"/>
</dbReference>
<keyword evidence="4" id="KW-0472">Membrane</keyword>
<dbReference type="PANTHER" id="PTHR44227:SF3">
    <property type="entry name" value="PROTEIN O-MANNOSYL-TRANSFERASE TMTC4"/>
    <property type="match status" value="1"/>
</dbReference>
<evidence type="ECO:0000256" key="2">
    <source>
        <dbReference type="ARBA" id="ARBA00022803"/>
    </source>
</evidence>
<dbReference type="SMART" id="SM00028">
    <property type="entry name" value="TPR"/>
    <property type="match status" value="4"/>
</dbReference>